<proteinExistence type="predicted"/>
<dbReference type="OrthoDB" id="267963at2"/>
<evidence type="ECO:0000259" key="2">
    <source>
        <dbReference type="PROSITE" id="PS50110"/>
    </source>
</evidence>
<accession>A0A518DSK5</accession>
<dbReference type="Gene3D" id="3.40.50.2300">
    <property type="match status" value="1"/>
</dbReference>
<keyword evidence="4" id="KW-1185">Reference proteome</keyword>
<evidence type="ECO:0000256" key="1">
    <source>
        <dbReference type="PROSITE-ProRule" id="PRU00169"/>
    </source>
</evidence>
<dbReference type="PROSITE" id="PS50110">
    <property type="entry name" value="RESPONSE_REGULATORY"/>
    <property type="match status" value="1"/>
</dbReference>
<dbReference type="SUPFAM" id="SSF52172">
    <property type="entry name" value="CheY-like"/>
    <property type="match status" value="1"/>
</dbReference>
<gene>
    <name evidence="3" type="ORF">Pla8534_26340</name>
</gene>
<feature type="domain" description="Response regulatory" evidence="2">
    <location>
        <begin position="158"/>
        <end position="268"/>
    </location>
</feature>
<evidence type="ECO:0000313" key="3">
    <source>
        <dbReference type="EMBL" id="QDU94826.1"/>
    </source>
</evidence>
<dbReference type="AlphaFoldDB" id="A0A518DSK5"/>
<organism evidence="3 4">
    <name type="scientific">Lignipirellula cremea</name>
    <dbReference type="NCBI Taxonomy" id="2528010"/>
    <lineage>
        <taxon>Bacteria</taxon>
        <taxon>Pseudomonadati</taxon>
        <taxon>Planctomycetota</taxon>
        <taxon>Planctomycetia</taxon>
        <taxon>Pirellulales</taxon>
        <taxon>Pirellulaceae</taxon>
        <taxon>Lignipirellula</taxon>
    </lineage>
</organism>
<dbReference type="KEGG" id="lcre:Pla8534_26340"/>
<dbReference type="InterPro" id="IPR001789">
    <property type="entry name" value="Sig_transdc_resp-reg_receiver"/>
</dbReference>
<name>A0A518DSK5_9BACT</name>
<sequence length="276" mass="29978">MSSPARVLFLGDLEHPEFAACRSDLGSAAESMTLSLNNAEEVAVAEAQAKQWQPHLVVLAQARTGRFAQRQLEPIQAAAPNARWISLLGGWCEGEARSGEPYPGMVRVYWHQWRYRVRRELACLAGKGPSAWTLPRTATDVDRFLQLRETPLAGGQGLVVISAESPLTFETLTDPCLAAGYSTVWLAASSRMRQQGAAAALCDFSRADDRNFDQLAVTIAAADPAPVIALMNFPRRQDRRRALELGAVEVLSKPFLVDELAAALHAALGSTPSSVR</sequence>
<dbReference type="InterPro" id="IPR011006">
    <property type="entry name" value="CheY-like_superfamily"/>
</dbReference>
<dbReference type="GO" id="GO:0000160">
    <property type="term" value="P:phosphorelay signal transduction system"/>
    <property type="evidence" value="ECO:0007669"/>
    <property type="project" value="InterPro"/>
</dbReference>
<dbReference type="RefSeq" id="WP_145053558.1">
    <property type="nucleotide sequence ID" value="NZ_CP036433.1"/>
</dbReference>
<keyword evidence="1" id="KW-0597">Phosphoprotein</keyword>
<dbReference type="EMBL" id="CP036433">
    <property type="protein sequence ID" value="QDU94826.1"/>
    <property type="molecule type" value="Genomic_DNA"/>
</dbReference>
<protein>
    <recommendedName>
        <fullName evidence="2">Response regulatory domain-containing protein</fullName>
    </recommendedName>
</protein>
<evidence type="ECO:0000313" key="4">
    <source>
        <dbReference type="Proteomes" id="UP000317648"/>
    </source>
</evidence>
<reference evidence="3 4" key="1">
    <citation type="submission" date="2019-02" db="EMBL/GenBank/DDBJ databases">
        <title>Deep-cultivation of Planctomycetes and their phenomic and genomic characterization uncovers novel biology.</title>
        <authorList>
            <person name="Wiegand S."/>
            <person name="Jogler M."/>
            <person name="Boedeker C."/>
            <person name="Pinto D."/>
            <person name="Vollmers J."/>
            <person name="Rivas-Marin E."/>
            <person name="Kohn T."/>
            <person name="Peeters S.H."/>
            <person name="Heuer A."/>
            <person name="Rast P."/>
            <person name="Oberbeckmann S."/>
            <person name="Bunk B."/>
            <person name="Jeske O."/>
            <person name="Meyerdierks A."/>
            <person name="Storesund J.E."/>
            <person name="Kallscheuer N."/>
            <person name="Luecker S."/>
            <person name="Lage O.M."/>
            <person name="Pohl T."/>
            <person name="Merkel B.J."/>
            <person name="Hornburger P."/>
            <person name="Mueller R.-W."/>
            <person name="Bruemmer F."/>
            <person name="Labrenz M."/>
            <person name="Spormann A.M."/>
            <person name="Op den Camp H."/>
            <person name="Overmann J."/>
            <person name="Amann R."/>
            <person name="Jetten M.S.M."/>
            <person name="Mascher T."/>
            <person name="Medema M.H."/>
            <person name="Devos D.P."/>
            <person name="Kaster A.-K."/>
            <person name="Ovreas L."/>
            <person name="Rohde M."/>
            <person name="Galperin M.Y."/>
            <person name="Jogler C."/>
        </authorList>
    </citation>
    <scope>NUCLEOTIDE SEQUENCE [LARGE SCALE GENOMIC DNA]</scope>
    <source>
        <strain evidence="3 4">Pla85_3_4</strain>
    </source>
</reference>
<feature type="modified residue" description="4-aspartylphosphate" evidence="1">
    <location>
        <position position="203"/>
    </location>
</feature>
<dbReference type="Proteomes" id="UP000317648">
    <property type="component" value="Chromosome"/>
</dbReference>